<dbReference type="SUPFAM" id="SSF101447">
    <property type="entry name" value="Formin homology 2 domain (FH2 domain)"/>
    <property type="match status" value="2"/>
</dbReference>
<dbReference type="InterPro" id="IPR051144">
    <property type="entry name" value="Formin_homology_domain"/>
</dbReference>
<dbReference type="PANTHER" id="PTHR45733:SF8">
    <property type="entry name" value="FORMIN-J"/>
    <property type="match status" value="1"/>
</dbReference>
<dbReference type="InterPro" id="IPR015425">
    <property type="entry name" value="FH2_Formin"/>
</dbReference>
<reference evidence="4 5" key="1">
    <citation type="submission" date="2016-07" db="EMBL/GenBank/DDBJ databases">
        <title>Pervasive Adenine N6-methylation of Active Genes in Fungi.</title>
        <authorList>
            <consortium name="DOE Joint Genome Institute"/>
            <person name="Mondo S.J."/>
            <person name="Dannebaum R.O."/>
            <person name="Kuo R.C."/>
            <person name="Labutti K."/>
            <person name="Haridas S."/>
            <person name="Kuo A."/>
            <person name="Salamov A."/>
            <person name="Ahrendt S.R."/>
            <person name="Lipzen A."/>
            <person name="Sullivan W."/>
            <person name="Andreopoulos W.B."/>
            <person name="Clum A."/>
            <person name="Lindquist E."/>
            <person name="Daum C."/>
            <person name="Ramamoorthy G.K."/>
            <person name="Gryganskyi A."/>
            <person name="Culley D."/>
            <person name="Magnuson J.K."/>
            <person name="James T.Y."/>
            <person name="O'Malley M.A."/>
            <person name="Stajich J.E."/>
            <person name="Spatafora J.W."/>
            <person name="Visel A."/>
            <person name="Grigoriev I.V."/>
        </authorList>
    </citation>
    <scope>NUCLEOTIDE SEQUENCE [LARGE SCALE GENOMIC DNA]</scope>
    <source>
        <strain evidence="4 5">NRRL 1336</strain>
    </source>
</reference>
<keyword evidence="1" id="KW-0175">Coiled coil</keyword>
<dbReference type="PANTHER" id="PTHR45733">
    <property type="entry name" value="FORMIN-J"/>
    <property type="match status" value="1"/>
</dbReference>
<evidence type="ECO:0000256" key="1">
    <source>
        <dbReference type="SAM" id="Coils"/>
    </source>
</evidence>
<evidence type="ECO:0000256" key="2">
    <source>
        <dbReference type="SAM" id="MobiDB-lite"/>
    </source>
</evidence>
<dbReference type="InterPro" id="IPR042201">
    <property type="entry name" value="FH2_Formin_sf"/>
</dbReference>
<accession>A0A1X2I997</accession>
<keyword evidence="5" id="KW-1185">Reference proteome</keyword>
<sequence>MIKIFACNMVSVQSNDDFQPRILQFMQLIQHMDWSWPTDTLVKDKYIDKTTQTATSMEDMKCLRNTVDQLREALHASQEMVANMHREKNELVVKVKDLDSKLLETYQLQCQKAPSTTQQRQQYHHQQQQQHSTIMNSNTSVDRATCFTSSIPIPPPPPPPPMKSVDNIYKGRKSRTRSSSRSSKYFHPLALNLNFCSLKSLHENTPSSPTSTISSDINVMQTSPYRQTTVDESRLKQIPEITMKQFFWSKLPQERIQNTVWKEISAEETSRINNKGTYNSSSNSLTNNCDRQSVRRPSDPKQHNQLHDNQLVELDIVELEQLFKKTQNTKNHTSSQYQGPIGTTKLRKQPLKTLLEFNRANNIAIMLARIKLSYSEIRDSIWTVDDHRLNVDNLMAIRQYIPTKEEIEMLRDYDGDSDGLGNAEKYFKAIMNIPRLSDRIDCMVFRRKFHHELQELLPELDVLKLAIDELRHSHSFKHILKTILAIGNHLNDHTIRGNASGFHLDALLKVIYG</sequence>
<dbReference type="AlphaFoldDB" id="A0A1X2I997"/>
<evidence type="ECO:0000313" key="4">
    <source>
        <dbReference type="EMBL" id="ORZ12198.1"/>
    </source>
</evidence>
<dbReference type="Proteomes" id="UP000193560">
    <property type="component" value="Unassembled WGS sequence"/>
</dbReference>
<dbReference type="EMBL" id="MCGE01000019">
    <property type="protein sequence ID" value="ORZ12198.1"/>
    <property type="molecule type" value="Genomic_DNA"/>
</dbReference>
<feature type="compositionally biased region" description="Basic and acidic residues" evidence="2">
    <location>
        <begin position="292"/>
        <end position="306"/>
    </location>
</feature>
<comment type="caution">
    <text evidence="4">The sequence shown here is derived from an EMBL/GenBank/DDBJ whole genome shotgun (WGS) entry which is preliminary data.</text>
</comment>
<dbReference type="STRING" id="90262.A0A1X2I997"/>
<organism evidence="4 5">
    <name type="scientific">Absidia repens</name>
    <dbReference type="NCBI Taxonomy" id="90262"/>
    <lineage>
        <taxon>Eukaryota</taxon>
        <taxon>Fungi</taxon>
        <taxon>Fungi incertae sedis</taxon>
        <taxon>Mucoromycota</taxon>
        <taxon>Mucoromycotina</taxon>
        <taxon>Mucoromycetes</taxon>
        <taxon>Mucorales</taxon>
        <taxon>Cunninghamellaceae</taxon>
        <taxon>Absidia</taxon>
    </lineage>
</organism>
<proteinExistence type="predicted"/>
<dbReference type="Pfam" id="PF02181">
    <property type="entry name" value="FH2"/>
    <property type="match status" value="1"/>
</dbReference>
<evidence type="ECO:0000313" key="5">
    <source>
        <dbReference type="Proteomes" id="UP000193560"/>
    </source>
</evidence>
<dbReference type="PROSITE" id="PS51444">
    <property type="entry name" value="FH2"/>
    <property type="match status" value="1"/>
</dbReference>
<feature type="compositionally biased region" description="Low complexity" evidence="2">
    <location>
        <begin position="279"/>
        <end position="288"/>
    </location>
</feature>
<protein>
    <submittedName>
        <fullName evidence="4">Formin homology 2 domain-domain-containing protein</fullName>
    </submittedName>
</protein>
<gene>
    <name evidence="4" type="ORF">BCR42DRAFT_78639</name>
</gene>
<feature type="domain" description="FH2" evidence="3">
    <location>
        <begin position="233"/>
        <end position="513"/>
    </location>
</feature>
<evidence type="ECO:0000259" key="3">
    <source>
        <dbReference type="PROSITE" id="PS51444"/>
    </source>
</evidence>
<feature type="region of interest" description="Disordered" evidence="2">
    <location>
        <begin position="272"/>
        <end position="307"/>
    </location>
</feature>
<dbReference type="Gene3D" id="1.20.58.2220">
    <property type="entry name" value="Formin, FH2 domain"/>
    <property type="match status" value="1"/>
</dbReference>
<feature type="coiled-coil region" evidence="1">
    <location>
        <begin position="60"/>
        <end position="87"/>
    </location>
</feature>
<dbReference type="OrthoDB" id="1668162at2759"/>
<name>A0A1X2I997_9FUNG</name>